<protein>
    <recommendedName>
        <fullName evidence="2">Phage shock protein PspC N-terminal domain-containing protein</fullName>
    </recommendedName>
</protein>
<dbReference type="InterPro" id="IPR007168">
    <property type="entry name" value="Phageshock_PspC_N"/>
</dbReference>
<reference evidence="3" key="1">
    <citation type="submission" date="2018-05" db="EMBL/GenBank/DDBJ databases">
        <authorList>
            <person name="Lanie J.A."/>
            <person name="Ng W.-L."/>
            <person name="Kazmierczak K.M."/>
            <person name="Andrzejewski T.M."/>
            <person name="Davidsen T.M."/>
            <person name="Wayne K.J."/>
            <person name="Tettelin H."/>
            <person name="Glass J.I."/>
            <person name="Rusch D."/>
            <person name="Podicherti R."/>
            <person name="Tsui H.-C.T."/>
            <person name="Winkler M.E."/>
        </authorList>
    </citation>
    <scope>NUCLEOTIDE SEQUENCE</scope>
</reference>
<organism evidence="3">
    <name type="scientific">marine metagenome</name>
    <dbReference type="NCBI Taxonomy" id="408172"/>
    <lineage>
        <taxon>unclassified sequences</taxon>
        <taxon>metagenomes</taxon>
        <taxon>ecological metagenomes</taxon>
    </lineage>
</organism>
<dbReference type="AlphaFoldDB" id="A0A381TQK2"/>
<feature type="domain" description="Phage shock protein PspC N-terminal" evidence="2">
    <location>
        <begin position="2"/>
        <end position="53"/>
    </location>
</feature>
<evidence type="ECO:0000313" key="3">
    <source>
        <dbReference type="EMBL" id="SVA17771.1"/>
    </source>
</evidence>
<evidence type="ECO:0000259" key="2">
    <source>
        <dbReference type="Pfam" id="PF04024"/>
    </source>
</evidence>
<feature type="transmembrane region" description="Helical" evidence="1">
    <location>
        <begin position="29"/>
        <end position="51"/>
    </location>
</feature>
<dbReference type="Pfam" id="PF04024">
    <property type="entry name" value="PspC"/>
    <property type="match status" value="1"/>
</dbReference>
<name>A0A381TQK2_9ZZZZ</name>
<proteinExistence type="predicted"/>
<sequence>MKKLYRYPDKGYVGGVCHGLGEHTKVDPIIWRVLAVFAGFFFIYLVLWIFLQKGEDLHNV</sequence>
<keyword evidence="1" id="KW-1133">Transmembrane helix</keyword>
<gene>
    <name evidence="3" type="ORF">METZ01_LOCUS70625</name>
</gene>
<dbReference type="EMBL" id="UINC01004913">
    <property type="protein sequence ID" value="SVA17771.1"/>
    <property type="molecule type" value="Genomic_DNA"/>
</dbReference>
<evidence type="ECO:0000256" key="1">
    <source>
        <dbReference type="SAM" id="Phobius"/>
    </source>
</evidence>
<accession>A0A381TQK2</accession>
<keyword evidence="1" id="KW-0472">Membrane</keyword>
<keyword evidence="1" id="KW-0812">Transmembrane</keyword>